<dbReference type="Proteomes" id="UP000276215">
    <property type="component" value="Unassembled WGS sequence"/>
</dbReference>
<accession>A0A3N4JN94</accession>
<protein>
    <submittedName>
        <fullName evidence="1">Uncharacterized protein</fullName>
    </submittedName>
</protein>
<organism evidence="1 2">
    <name type="scientific">Choiromyces venosus 120613-1</name>
    <dbReference type="NCBI Taxonomy" id="1336337"/>
    <lineage>
        <taxon>Eukaryota</taxon>
        <taxon>Fungi</taxon>
        <taxon>Dikarya</taxon>
        <taxon>Ascomycota</taxon>
        <taxon>Pezizomycotina</taxon>
        <taxon>Pezizomycetes</taxon>
        <taxon>Pezizales</taxon>
        <taxon>Tuberaceae</taxon>
        <taxon>Choiromyces</taxon>
    </lineage>
</organism>
<evidence type="ECO:0000313" key="2">
    <source>
        <dbReference type="Proteomes" id="UP000276215"/>
    </source>
</evidence>
<evidence type="ECO:0000313" key="1">
    <source>
        <dbReference type="EMBL" id="RPA99699.1"/>
    </source>
</evidence>
<reference evidence="1 2" key="1">
    <citation type="journal article" date="2018" name="Nat. Ecol. Evol.">
        <title>Pezizomycetes genomes reveal the molecular basis of ectomycorrhizal truffle lifestyle.</title>
        <authorList>
            <person name="Murat C."/>
            <person name="Payen T."/>
            <person name="Noel B."/>
            <person name="Kuo A."/>
            <person name="Morin E."/>
            <person name="Chen J."/>
            <person name="Kohler A."/>
            <person name="Krizsan K."/>
            <person name="Balestrini R."/>
            <person name="Da Silva C."/>
            <person name="Montanini B."/>
            <person name="Hainaut M."/>
            <person name="Levati E."/>
            <person name="Barry K.W."/>
            <person name="Belfiori B."/>
            <person name="Cichocki N."/>
            <person name="Clum A."/>
            <person name="Dockter R.B."/>
            <person name="Fauchery L."/>
            <person name="Guy J."/>
            <person name="Iotti M."/>
            <person name="Le Tacon F."/>
            <person name="Lindquist E.A."/>
            <person name="Lipzen A."/>
            <person name="Malagnac F."/>
            <person name="Mello A."/>
            <person name="Molinier V."/>
            <person name="Miyauchi S."/>
            <person name="Poulain J."/>
            <person name="Riccioni C."/>
            <person name="Rubini A."/>
            <person name="Sitrit Y."/>
            <person name="Splivallo R."/>
            <person name="Traeger S."/>
            <person name="Wang M."/>
            <person name="Zifcakova L."/>
            <person name="Wipf D."/>
            <person name="Zambonelli A."/>
            <person name="Paolocci F."/>
            <person name="Nowrousian M."/>
            <person name="Ottonello S."/>
            <person name="Baldrian P."/>
            <person name="Spatafora J.W."/>
            <person name="Henrissat B."/>
            <person name="Nagy L.G."/>
            <person name="Aury J.M."/>
            <person name="Wincker P."/>
            <person name="Grigoriev I.V."/>
            <person name="Bonfante P."/>
            <person name="Martin F.M."/>
        </authorList>
    </citation>
    <scope>NUCLEOTIDE SEQUENCE [LARGE SCALE GENOMIC DNA]</scope>
    <source>
        <strain evidence="1 2">120613-1</strain>
    </source>
</reference>
<proteinExistence type="predicted"/>
<keyword evidence="2" id="KW-1185">Reference proteome</keyword>
<name>A0A3N4JN94_9PEZI</name>
<sequence>MIWCKINSKENICQKNTYQIAFYRAFFCKGILLDLVLHRGILLNNRSYYGDVVRTGY</sequence>
<dbReference type="EMBL" id="ML120385">
    <property type="protein sequence ID" value="RPA99699.1"/>
    <property type="molecule type" value="Genomic_DNA"/>
</dbReference>
<gene>
    <name evidence="1" type="ORF">L873DRAFT_873729</name>
</gene>
<dbReference type="AlphaFoldDB" id="A0A3N4JN94"/>